<keyword evidence="2" id="KW-0472">Membrane</keyword>
<evidence type="ECO:0000313" key="4">
    <source>
        <dbReference type="Proteomes" id="UP000199071"/>
    </source>
</evidence>
<keyword evidence="4" id="KW-1185">Reference proteome</keyword>
<dbReference type="Proteomes" id="UP000199071">
    <property type="component" value="Unassembled WGS sequence"/>
</dbReference>
<accession>A0A1G6A9I7</accession>
<dbReference type="EMBL" id="FMXQ01000001">
    <property type="protein sequence ID" value="SDB05081.1"/>
    <property type="molecule type" value="Genomic_DNA"/>
</dbReference>
<keyword evidence="2" id="KW-0812">Transmembrane</keyword>
<dbReference type="STRING" id="665467.SAMN02982931_00344"/>
<proteinExistence type="predicted"/>
<reference evidence="3 4" key="1">
    <citation type="submission" date="2016-10" db="EMBL/GenBank/DDBJ databases">
        <authorList>
            <person name="de Groot N.N."/>
        </authorList>
    </citation>
    <scope>NUCLEOTIDE SEQUENCE [LARGE SCALE GENOMIC DNA]</scope>
    <source>
        <strain evidence="3 4">ATCC 35022</strain>
    </source>
</reference>
<keyword evidence="2" id="KW-1133">Transmembrane helix</keyword>
<evidence type="ECO:0000256" key="1">
    <source>
        <dbReference type="SAM" id="MobiDB-lite"/>
    </source>
</evidence>
<dbReference type="AlphaFoldDB" id="A0A1G6A9I7"/>
<feature type="transmembrane region" description="Helical" evidence="2">
    <location>
        <begin position="30"/>
        <end position="56"/>
    </location>
</feature>
<protein>
    <submittedName>
        <fullName evidence="3">Uncharacterized protein</fullName>
    </submittedName>
</protein>
<name>A0A1G6A9I7_9HYPH</name>
<dbReference type="OrthoDB" id="8454568at2"/>
<feature type="transmembrane region" description="Helical" evidence="2">
    <location>
        <begin position="288"/>
        <end position="305"/>
    </location>
</feature>
<feature type="transmembrane region" description="Helical" evidence="2">
    <location>
        <begin position="209"/>
        <end position="232"/>
    </location>
</feature>
<dbReference type="RefSeq" id="WP_090874477.1">
    <property type="nucleotide sequence ID" value="NZ_FMXQ01000001.1"/>
</dbReference>
<evidence type="ECO:0000313" key="3">
    <source>
        <dbReference type="EMBL" id="SDB05081.1"/>
    </source>
</evidence>
<sequence>MTDRGPDDTADPTAPPPPEPRPEERAPGSVFAGIGLGHAGLWLVLLYVVFVSLVVLSLGAHQLQYSIRAYRAEEGKSLPLWAVAQIYTNWIKAERLVDDVEGRLWTARYDLEEMNKKLHNMRQDDESSQEDVIAFGKLIDLKQAEINVLDTRLTTATEQLGHVLVFQTKPLDPIVGDFISALKFFRNIEENDDEIFGIVPDLSSLPPEVLTVILVLSMGALGGTIHLTRLYFDRRRDREATRLSIVKRVGYYVFRPFLGAITALSVYILAKAGVLIVSTPADTGSGAALSPFFVSFLGIVSGLLAEQALDTIQTAGRNWFSASPQGGPERWAYRVKEFMVTKEKPALANALGTSGEILNSWIDEKAPVPEKEQAIIAAWLKKPPRDLFTDMPPAARA</sequence>
<feature type="region of interest" description="Disordered" evidence="1">
    <location>
        <begin position="1"/>
        <end position="26"/>
    </location>
</feature>
<evidence type="ECO:0000256" key="2">
    <source>
        <dbReference type="SAM" id="Phobius"/>
    </source>
</evidence>
<organism evidence="3 4">
    <name type="scientific">Bauldia litoralis</name>
    <dbReference type="NCBI Taxonomy" id="665467"/>
    <lineage>
        <taxon>Bacteria</taxon>
        <taxon>Pseudomonadati</taxon>
        <taxon>Pseudomonadota</taxon>
        <taxon>Alphaproteobacteria</taxon>
        <taxon>Hyphomicrobiales</taxon>
        <taxon>Kaistiaceae</taxon>
        <taxon>Bauldia</taxon>
    </lineage>
</organism>
<feature type="transmembrane region" description="Helical" evidence="2">
    <location>
        <begin position="253"/>
        <end position="276"/>
    </location>
</feature>
<gene>
    <name evidence="3" type="ORF">SAMN02982931_00344</name>
</gene>